<dbReference type="GO" id="GO:0005886">
    <property type="term" value="C:plasma membrane"/>
    <property type="evidence" value="ECO:0007669"/>
    <property type="project" value="TreeGrafter"/>
</dbReference>
<dbReference type="OrthoDB" id="75724at2759"/>
<evidence type="ECO:0000256" key="11">
    <source>
        <dbReference type="ARBA" id="ARBA00023055"/>
    </source>
</evidence>
<dbReference type="EMBL" id="MU151055">
    <property type="protein sequence ID" value="KAF9454230.1"/>
    <property type="molecule type" value="Genomic_DNA"/>
</dbReference>
<evidence type="ECO:0000256" key="10">
    <source>
        <dbReference type="ARBA" id="ARBA00023004"/>
    </source>
</evidence>
<evidence type="ECO:0000256" key="5">
    <source>
        <dbReference type="ARBA" id="ARBA00022490"/>
    </source>
</evidence>
<dbReference type="InterPro" id="IPR036273">
    <property type="entry name" value="CRAL/TRIO_N_dom_sf"/>
</dbReference>
<keyword evidence="9 15" id="KW-0492">Microsome</keyword>
<keyword evidence="6" id="KW-0349">Heme</keyword>
<protein>
    <recommendedName>
        <fullName evidence="15">Phosphatidylinositol transfer protein SFH5</fullName>
        <shortName evidence="15">PITP SFH5</shortName>
    </recommendedName>
</protein>
<evidence type="ECO:0000313" key="19">
    <source>
        <dbReference type="Proteomes" id="UP000807342"/>
    </source>
</evidence>
<keyword evidence="5 15" id="KW-0963">Cytoplasm</keyword>
<reference evidence="18" key="1">
    <citation type="submission" date="2020-11" db="EMBL/GenBank/DDBJ databases">
        <authorList>
            <consortium name="DOE Joint Genome Institute"/>
            <person name="Ahrendt S."/>
            <person name="Riley R."/>
            <person name="Andreopoulos W."/>
            <person name="Labutti K."/>
            <person name="Pangilinan J."/>
            <person name="Ruiz-Duenas F.J."/>
            <person name="Barrasa J.M."/>
            <person name="Sanchez-Garcia M."/>
            <person name="Camarero S."/>
            <person name="Miyauchi S."/>
            <person name="Serrano A."/>
            <person name="Linde D."/>
            <person name="Babiker R."/>
            <person name="Drula E."/>
            <person name="Ayuso-Fernandez I."/>
            <person name="Pacheco R."/>
            <person name="Padilla G."/>
            <person name="Ferreira P."/>
            <person name="Barriuso J."/>
            <person name="Kellner H."/>
            <person name="Castanera R."/>
            <person name="Alfaro M."/>
            <person name="Ramirez L."/>
            <person name="Pisabarro A.G."/>
            <person name="Kuo A."/>
            <person name="Tritt A."/>
            <person name="Lipzen A."/>
            <person name="He G."/>
            <person name="Yan M."/>
            <person name="Ng V."/>
            <person name="Cullen D."/>
            <person name="Martin F."/>
            <person name="Rosso M.-N."/>
            <person name="Henrissat B."/>
            <person name="Hibbett D."/>
            <person name="Martinez A.T."/>
            <person name="Grigoriev I.V."/>
        </authorList>
    </citation>
    <scope>NUCLEOTIDE SEQUENCE</scope>
    <source>
        <strain evidence="18">MF-IS2</strain>
    </source>
</reference>
<comment type="cofactor">
    <cofactor evidence="1">
        <name>heme b</name>
        <dbReference type="ChEBI" id="CHEBI:60344"/>
    </cofactor>
</comment>
<evidence type="ECO:0000256" key="14">
    <source>
        <dbReference type="ARBA" id="ARBA00024180"/>
    </source>
</evidence>
<evidence type="ECO:0000256" key="9">
    <source>
        <dbReference type="ARBA" id="ARBA00022848"/>
    </source>
</evidence>
<comment type="function">
    <text evidence="14">Non-classical phosphatidylinositol (PtdIns) transfer protein (PITP), which exhibits PtdIns-binding/transfer activity in the absence of detectable PtdCho-binding/transfer activity. Regulates PtdIns(4,5)P2 homeostasis at the plasma membrane. Heme-binding protein that may play a role in organic oxidant-induced stress responses.</text>
</comment>
<gene>
    <name evidence="18" type="ORF">P691DRAFT_809776</name>
</gene>
<organism evidence="18 19">
    <name type="scientific">Macrolepiota fuliginosa MF-IS2</name>
    <dbReference type="NCBI Taxonomy" id="1400762"/>
    <lineage>
        <taxon>Eukaryota</taxon>
        <taxon>Fungi</taxon>
        <taxon>Dikarya</taxon>
        <taxon>Basidiomycota</taxon>
        <taxon>Agaricomycotina</taxon>
        <taxon>Agaricomycetes</taxon>
        <taxon>Agaricomycetidae</taxon>
        <taxon>Agaricales</taxon>
        <taxon>Agaricineae</taxon>
        <taxon>Agaricaceae</taxon>
        <taxon>Macrolepiota</taxon>
    </lineage>
</organism>
<name>A0A9P5XNW9_9AGAR</name>
<dbReference type="InterPro" id="IPR036865">
    <property type="entry name" value="CRAL-TRIO_dom_sf"/>
</dbReference>
<feature type="domain" description="CRAL-TRIO" evidence="17">
    <location>
        <begin position="169"/>
        <end position="344"/>
    </location>
</feature>
<evidence type="ECO:0000256" key="16">
    <source>
        <dbReference type="SAM" id="MobiDB-lite"/>
    </source>
</evidence>
<dbReference type="PANTHER" id="PTHR47669:SF1">
    <property type="entry name" value="PHOSPHATIDYLINOSITOL TRANSFER PROTEIN SFH5"/>
    <property type="match status" value="1"/>
</dbReference>
<dbReference type="Proteomes" id="UP000807342">
    <property type="component" value="Unassembled WGS sequence"/>
</dbReference>
<keyword evidence="19" id="KW-1185">Reference proteome</keyword>
<evidence type="ECO:0000256" key="2">
    <source>
        <dbReference type="ARBA" id="ARBA00004406"/>
    </source>
</evidence>
<evidence type="ECO:0000256" key="13">
    <source>
        <dbReference type="ARBA" id="ARBA00024146"/>
    </source>
</evidence>
<keyword evidence="8 15" id="KW-0256">Endoplasmic reticulum</keyword>
<dbReference type="GO" id="GO:0008526">
    <property type="term" value="F:phosphatidylinositol transfer activity"/>
    <property type="evidence" value="ECO:0007669"/>
    <property type="project" value="UniProtKB-UniRule"/>
</dbReference>
<dbReference type="Pfam" id="PF00650">
    <property type="entry name" value="CRAL_TRIO"/>
    <property type="match status" value="1"/>
</dbReference>
<dbReference type="InterPro" id="IPR001251">
    <property type="entry name" value="CRAL-TRIO_dom"/>
</dbReference>
<evidence type="ECO:0000256" key="3">
    <source>
        <dbReference type="ARBA" id="ARBA00006667"/>
    </source>
</evidence>
<evidence type="ECO:0000256" key="15">
    <source>
        <dbReference type="RuleBase" id="RU367059"/>
    </source>
</evidence>
<dbReference type="CDD" id="cd00170">
    <property type="entry name" value="SEC14"/>
    <property type="match status" value="1"/>
</dbReference>
<keyword evidence="4 15" id="KW-0813">Transport</keyword>
<keyword evidence="10" id="KW-0408">Iron</keyword>
<keyword evidence="11 15" id="KW-0445">Lipid transport</keyword>
<comment type="caution">
    <text evidence="18">The sequence shown here is derived from an EMBL/GenBank/DDBJ whole genome shotgun (WGS) entry which is preliminary data.</text>
</comment>
<dbReference type="GO" id="GO:0005789">
    <property type="term" value="C:endoplasmic reticulum membrane"/>
    <property type="evidence" value="ECO:0007669"/>
    <property type="project" value="UniProtKB-SubCell"/>
</dbReference>
<dbReference type="PROSITE" id="PS50191">
    <property type="entry name" value="CRAL_TRIO"/>
    <property type="match status" value="1"/>
</dbReference>
<keyword evidence="7" id="KW-0479">Metal-binding</keyword>
<dbReference type="Gene3D" id="3.40.525.10">
    <property type="entry name" value="CRAL-TRIO lipid binding domain"/>
    <property type="match status" value="1"/>
</dbReference>
<proteinExistence type="inferred from homology"/>
<comment type="subcellular location">
    <subcellularLocation>
        <location evidence="15">Cytoplasm</location>
    </subcellularLocation>
    <subcellularLocation>
        <location evidence="2 15">Endoplasmic reticulum membrane</location>
        <topology evidence="2 15">Peripheral membrane protein</topology>
    </subcellularLocation>
    <subcellularLocation>
        <location evidence="15">Microsome membrane</location>
        <topology evidence="15">Peripheral membrane protein</topology>
    </subcellularLocation>
</comment>
<dbReference type="InterPro" id="IPR042938">
    <property type="entry name" value="Sfh5"/>
</dbReference>
<evidence type="ECO:0000256" key="4">
    <source>
        <dbReference type="ARBA" id="ARBA00022448"/>
    </source>
</evidence>
<dbReference type="SUPFAM" id="SSF52087">
    <property type="entry name" value="CRAL/TRIO domain"/>
    <property type="match status" value="1"/>
</dbReference>
<dbReference type="AlphaFoldDB" id="A0A9P5XNW9"/>
<dbReference type="GO" id="GO:0005829">
    <property type="term" value="C:cytosol"/>
    <property type="evidence" value="ECO:0007669"/>
    <property type="project" value="TreeGrafter"/>
</dbReference>
<dbReference type="PANTHER" id="PTHR47669">
    <property type="entry name" value="PHOSPHATIDYLINOSITOL TRANSFER PROTEIN SFH5"/>
    <property type="match status" value="1"/>
</dbReference>
<comment type="catalytic activity">
    <reaction evidence="13">
        <text>a 1,2-diacyl-sn-glycero-3-phospho-(1D-myo-inositol)(in) = a 1,2-diacyl-sn-glycero-3-phospho-(1D-myo-inositol)(out)</text>
        <dbReference type="Rhea" id="RHEA:38691"/>
        <dbReference type="ChEBI" id="CHEBI:57880"/>
    </reaction>
    <physiologicalReaction direction="left-to-right" evidence="13">
        <dbReference type="Rhea" id="RHEA:38692"/>
    </physiologicalReaction>
</comment>
<accession>A0A9P5XNW9</accession>
<dbReference type="SMART" id="SM00516">
    <property type="entry name" value="SEC14"/>
    <property type="match status" value="1"/>
</dbReference>
<evidence type="ECO:0000256" key="6">
    <source>
        <dbReference type="ARBA" id="ARBA00022617"/>
    </source>
</evidence>
<keyword evidence="12 15" id="KW-0472">Membrane</keyword>
<dbReference type="GO" id="GO:0032541">
    <property type="term" value="C:cortical endoplasmic reticulum"/>
    <property type="evidence" value="ECO:0007669"/>
    <property type="project" value="TreeGrafter"/>
</dbReference>
<feature type="region of interest" description="Disordered" evidence="16">
    <location>
        <begin position="1"/>
        <end position="77"/>
    </location>
</feature>
<evidence type="ECO:0000256" key="8">
    <source>
        <dbReference type="ARBA" id="ARBA00022824"/>
    </source>
</evidence>
<dbReference type="GO" id="GO:0043001">
    <property type="term" value="P:Golgi to plasma membrane protein transport"/>
    <property type="evidence" value="ECO:0007669"/>
    <property type="project" value="TreeGrafter"/>
</dbReference>
<evidence type="ECO:0000256" key="1">
    <source>
        <dbReference type="ARBA" id="ARBA00001970"/>
    </source>
</evidence>
<evidence type="ECO:0000313" key="18">
    <source>
        <dbReference type="EMBL" id="KAF9454230.1"/>
    </source>
</evidence>
<comment type="similarity">
    <text evidence="3 15">Belongs to the SFH5 family.</text>
</comment>
<feature type="compositionally biased region" description="Low complexity" evidence="16">
    <location>
        <begin position="25"/>
        <end position="68"/>
    </location>
</feature>
<evidence type="ECO:0000259" key="17">
    <source>
        <dbReference type="PROSITE" id="PS50191"/>
    </source>
</evidence>
<sequence>MLNASEPPTAENTAKPTHPEPAYAPAPVTTEIPTTTATAEAPQPAQAPSVPAETAAEPTAPAAPAAPEKISDEPEPQNVLTERFTTAEWTALKEFRSLLPDILADAFPDDPKAKETPFTIWGVKVDPSSPRNAKVSVVLMKFLRARNLSIPDARDMFQGTLRWRKSFDMEGALQEKFPEGLFDKMGHVYGKDKEGRPIMYNIYGGDNDLKAVFSDVHMFLRWRVALHERLMQELDFETVDQTVQIHDYEGVSITSRDANSKNAAQEAANIFASHYPELLFKKFFINVPTLLNWMFWAFKAIIPAATLAKMNVVGTGSHAIHKALSPYIPDERLPRRYGGQADGF</sequence>
<dbReference type="SUPFAM" id="SSF46938">
    <property type="entry name" value="CRAL/TRIO N-terminal domain"/>
    <property type="match status" value="1"/>
</dbReference>
<evidence type="ECO:0000256" key="12">
    <source>
        <dbReference type="ARBA" id="ARBA00023136"/>
    </source>
</evidence>
<dbReference type="GO" id="GO:0046872">
    <property type="term" value="F:metal ion binding"/>
    <property type="evidence" value="ECO:0007669"/>
    <property type="project" value="UniProtKB-KW"/>
</dbReference>
<dbReference type="GO" id="GO:0017157">
    <property type="term" value="P:regulation of exocytosis"/>
    <property type="evidence" value="ECO:0007669"/>
    <property type="project" value="TreeGrafter"/>
</dbReference>
<evidence type="ECO:0000256" key="7">
    <source>
        <dbReference type="ARBA" id="ARBA00022723"/>
    </source>
</evidence>